<dbReference type="InterPro" id="IPR036396">
    <property type="entry name" value="Cyt_P450_sf"/>
</dbReference>
<evidence type="ECO:0000256" key="1">
    <source>
        <dbReference type="ARBA" id="ARBA00010617"/>
    </source>
</evidence>
<evidence type="ECO:0000256" key="2">
    <source>
        <dbReference type="ARBA" id="ARBA00022723"/>
    </source>
</evidence>
<evidence type="ECO:0000256" key="5">
    <source>
        <dbReference type="RuleBase" id="RU000461"/>
    </source>
</evidence>
<proteinExistence type="inferred from homology"/>
<keyword evidence="5" id="KW-0349">Heme</keyword>
<evidence type="ECO:0008006" key="8">
    <source>
        <dbReference type="Google" id="ProtNLM"/>
    </source>
</evidence>
<keyword evidence="5" id="KW-0503">Monooxygenase</keyword>
<evidence type="ECO:0000313" key="6">
    <source>
        <dbReference type="EMBL" id="CAK9231369.1"/>
    </source>
</evidence>
<gene>
    <name evidence="6" type="ORF">CSSPTR1EN2_LOCUS20548</name>
</gene>
<protein>
    <recommendedName>
        <fullName evidence="8">Cytochrome P450</fullName>
    </recommendedName>
</protein>
<name>A0ABP0UWE2_9BRYO</name>
<sequence length="535" mass="61254">MKYLQNMGSMFWLLFISKRREPAQLKIIAATIAVLIFLHRLFKLFFHQHTKLKRAPGPFPWPVVGNLLILGKLPHRAFYKLSKKYGDIMELKLGSVLTIVVSSPEMAKQVLKVHDLICASRPETIASKIMFEQHDIAWAPYGDHLRHMRKLSTSELFSLKSLEDSKNVRNEELSWLVHGIFEHCKEGNPANMQTSLFSTSMNVISRLLFTKRYFNTMHSDEESEEFKDLATKIMNISGVFNISDYVPFLKPFDLQAIRLECIQINLRVDRFFHKIIQDHLKEKKKANESKDFLDVMLSDPSVDGVSDRLDEITIKGVAIDIFVAGTDTIATTVEWALVELIRHPNVIKKVQDELDDVVGQERVVDENDIPQLKYLQAVVKETFRLHAPGPLLIPHENKEACEIGGYHIPAKSQIFVNVWAVHRHPSAYENPFHFNPERFVENLIDVKGVDFQLLPFGSGRRMCPGLNYALLMVQIEMAKLLHSFTWTLPKGQNPQDIDMAEIFGVSIPKKIPLQVVASARLPLHLYASKKLDAFI</sequence>
<dbReference type="InterPro" id="IPR002401">
    <property type="entry name" value="Cyt_P450_E_grp-I"/>
</dbReference>
<accession>A0ABP0UWE2</accession>
<dbReference type="Pfam" id="PF00067">
    <property type="entry name" value="p450"/>
    <property type="match status" value="1"/>
</dbReference>
<dbReference type="CDD" id="cd20618">
    <property type="entry name" value="CYP71_clan"/>
    <property type="match status" value="1"/>
</dbReference>
<organism evidence="6 7">
    <name type="scientific">Sphagnum troendelagicum</name>
    <dbReference type="NCBI Taxonomy" id="128251"/>
    <lineage>
        <taxon>Eukaryota</taxon>
        <taxon>Viridiplantae</taxon>
        <taxon>Streptophyta</taxon>
        <taxon>Embryophyta</taxon>
        <taxon>Bryophyta</taxon>
        <taxon>Sphagnophytina</taxon>
        <taxon>Sphagnopsida</taxon>
        <taxon>Sphagnales</taxon>
        <taxon>Sphagnaceae</taxon>
        <taxon>Sphagnum</taxon>
    </lineage>
</organism>
<evidence type="ECO:0000256" key="3">
    <source>
        <dbReference type="ARBA" id="ARBA00023002"/>
    </source>
</evidence>
<keyword evidence="2 5" id="KW-0479">Metal-binding</keyword>
<comment type="similarity">
    <text evidence="1 5">Belongs to the cytochrome P450 family.</text>
</comment>
<dbReference type="InterPro" id="IPR017972">
    <property type="entry name" value="Cyt_P450_CS"/>
</dbReference>
<keyword evidence="4 5" id="KW-0408">Iron</keyword>
<reference evidence="6" key="1">
    <citation type="submission" date="2024-02" db="EMBL/GenBank/DDBJ databases">
        <authorList>
            <consortium name="ELIXIR-Norway"/>
            <consortium name="Elixir Norway"/>
        </authorList>
    </citation>
    <scope>NUCLEOTIDE SEQUENCE</scope>
</reference>
<evidence type="ECO:0000256" key="4">
    <source>
        <dbReference type="ARBA" id="ARBA00023004"/>
    </source>
</evidence>
<dbReference type="PRINTS" id="PR00385">
    <property type="entry name" value="P450"/>
</dbReference>
<dbReference type="PANTHER" id="PTHR47944">
    <property type="entry name" value="CYTOCHROME P450 98A9"/>
    <property type="match status" value="1"/>
</dbReference>
<dbReference type="PROSITE" id="PS00086">
    <property type="entry name" value="CYTOCHROME_P450"/>
    <property type="match status" value="1"/>
</dbReference>
<evidence type="ECO:0000313" key="7">
    <source>
        <dbReference type="Proteomes" id="UP001497512"/>
    </source>
</evidence>
<dbReference type="Gene3D" id="1.10.630.10">
    <property type="entry name" value="Cytochrome P450"/>
    <property type="match status" value="1"/>
</dbReference>
<dbReference type="InterPro" id="IPR001128">
    <property type="entry name" value="Cyt_P450"/>
</dbReference>
<dbReference type="PANTHER" id="PTHR47944:SF4">
    <property type="entry name" value="OS09G0441700 PROTEIN"/>
    <property type="match status" value="1"/>
</dbReference>
<dbReference type="PRINTS" id="PR00463">
    <property type="entry name" value="EP450I"/>
</dbReference>
<keyword evidence="7" id="KW-1185">Reference proteome</keyword>
<dbReference type="EMBL" id="OZ019899">
    <property type="protein sequence ID" value="CAK9231369.1"/>
    <property type="molecule type" value="Genomic_DNA"/>
</dbReference>
<dbReference type="SUPFAM" id="SSF48264">
    <property type="entry name" value="Cytochrome P450"/>
    <property type="match status" value="1"/>
</dbReference>
<keyword evidence="3 5" id="KW-0560">Oxidoreductase</keyword>
<dbReference type="Proteomes" id="UP001497512">
    <property type="component" value="Chromosome 7"/>
</dbReference>